<dbReference type="Proteomes" id="UP000066124">
    <property type="component" value="Plasmid pHG2"/>
</dbReference>
<dbReference type="EMBL" id="CP063207">
    <property type="protein sequence ID" value="QOS13983.1"/>
    <property type="molecule type" value="Genomic_DNA"/>
</dbReference>
<keyword evidence="2" id="KW-0614">Plasmid</keyword>
<gene>
    <name evidence="2" type="ORF">ABY42_17515</name>
    <name evidence="3" type="ORF">HfgLR_23990</name>
</gene>
<dbReference type="CDD" id="cd22235">
    <property type="entry name" value="RHH_CopG_archaea"/>
    <property type="match status" value="1"/>
</dbReference>
<dbReference type="EMBL" id="CP011949">
    <property type="protein sequence ID" value="AKU09605.1"/>
    <property type="molecule type" value="Genomic_DNA"/>
</dbReference>
<dbReference type="KEGG" id="hgi:ABY42_17515"/>
<evidence type="ECO:0000313" key="4">
    <source>
        <dbReference type="Proteomes" id="UP000066124"/>
    </source>
</evidence>
<dbReference type="Proteomes" id="UP000663064">
    <property type="component" value="Plasmid pHGLR2"/>
</dbReference>
<dbReference type="Gene3D" id="1.10.1220.10">
    <property type="entry name" value="Met repressor-like"/>
    <property type="match status" value="1"/>
</dbReference>
<accession>A0A0K1IZ56</accession>
<dbReference type="InterPro" id="IPR013321">
    <property type="entry name" value="Arc_rbn_hlx_hlx"/>
</dbReference>
<reference evidence="2" key="2">
    <citation type="submission" date="2015-06" db="EMBL/GenBank/DDBJ databases">
        <authorList>
            <person name="Hoefler B.C."/>
            <person name="Straight P.D."/>
        </authorList>
    </citation>
    <scope>NUCLEOTIDE SEQUENCE [LARGE SCALE GENOMIC DNA]</scope>
    <source>
        <strain evidence="2">ARA6</strain>
        <plasmid evidence="2">pHG2</plasmid>
    </source>
</reference>
<evidence type="ECO:0000259" key="1">
    <source>
        <dbReference type="Pfam" id="PF01402"/>
    </source>
</evidence>
<dbReference type="RefSeq" id="WP_004978266.1">
    <property type="nucleotide sequence ID" value="NZ_CP011949.1"/>
</dbReference>
<dbReference type="GO" id="GO:0006355">
    <property type="term" value="P:regulation of DNA-templated transcription"/>
    <property type="evidence" value="ECO:0007669"/>
    <property type="project" value="InterPro"/>
</dbReference>
<evidence type="ECO:0000313" key="3">
    <source>
        <dbReference type="EMBL" id="QOS13983.1"/>
    </source>
</evidence>
<reference evidence="4" key="1">
    <citation type="journal article" date="2015" name="J. Biotechnol.">
        <title>Complete genome sequence of Haloferax gibbonsii strain ARA6, a potential producer of polyhydroxyalkanoates and halocins isolated from Araruama, Rio de Janeiro, Brasil.</title>
        <authorList>
            <person name="Pinto L.H."/>
            <person name="D'Alincourt Carvalho-Assef A.P."/>
            <person name="Vieira R.P."/>
            <person name="Clementino M.M."/>
            <person name="Albano R.M."/>
        </authorList>
    </citation>
    <scope>NUCLEOTIDE SEQUENCE [LARGE SCALE GENOMIC DNA]</scope>
    <source>
        <strain evidence="4">ARA6</strain>
        <plasmid evidence="4">Plasmid pHG2</plasmid>
    </source>
</reference>
<name>A0A0K1IZ56_HALGI</name>
<proteinExistence type="predicted"/>
<geneLocation type="plasmid" evidence="3 5">
    <name>pHGLR2</name>
</geneLocation>
<reference evidence="3" key="3">
    <citation type="journal article" date="2021" name="Front. Microbiol.">
        <title>Cellular and Genomic Properties of Haloferax gibbonsii LR2-5, the Host of Euryarchaeal Virus HFTV1.</title>
        <authorList>
            <person name="Tittes C."/>
            <person name="Schwarzer S."/>
            <person name="Pfeiffer F."/>
            <person name="Dyall-Smith M."/>
            <person name="Rodriguez-Franco M."/>
            <person name="Oksanen H.M."/>
            <person name="Quax T.E.F."/>
        </authorList>
    </citation>
    <scope>NUCLEOTIDE SEQUENCE</scope>
    <source>
        <strain evidence="3">LR2-5</strain>
        <plasmid evidence="3 5">pHGLR2</plasmid>
    </source>
</reference>
<organism evidence="2 4">
    <name type="scientific">Haloferax gibbonsii</name>
    <dbReference type="NCBI Taxonomy" id="35746"/>
    <lineage>
        <taxon>Archaea</taxon>
        <taxon>Methanobacteriati</taxon>
        <taxon>Methanobacteriota</taxon>
        <taxon>Stenosarchaea group</taxon>
        <taxon>Halobacteria</taxon>
        <taxon>Halobacteriales</taxon>
        <taxon>Haloferacaceae</taxon>
        <taxon>Haloferax</taxon>
    </lineage>
</organism>
<dbReference type="AlphaFoldDB" id="A0A0K1IZ56"/>
<evidence type="ECO:0000313" key="2">
    <source>
        <dbReference type="EMBL" id="AKU09605.1"/>
    </source>
</evidence>
<feature type="domain" description="Ribbon-helix-helix protein CopG" evidence="1">
    <location>
        <begin position="5"/>
        <end position="41"/>
    </location>
</feature>
<dbReference type="GeneID" id="59461502"/>
<geneLocation type="plasmid" evidence="2 4">
    <name>pHG2</name>
</geneLocation>
<dbReference type="Pfam" id="PF01402">
    <property type="entry name" value="RHH_1"/>
    <property type="match status" value="1"/>
</dbReference>
<sequence length="181" mass="20276">MVTNRITVSLDEDAQSALDGLAGRTDKAQSELVREALVFYAANFEAATTDAGPNLEAYHQMLSSGEHVLLDVDFLHTFLDYVEDDDGDPDPAFLDAVDRVASFHAHEYRDRFESLGELLDWLSFCGFLTVRASEGDTFHVVFPTESVKWFMSRFIALSTEQSPFDIEVEEGVSKVLLTEVR</sequence>
<evidence type="ECO:0000313" key="5">
    <source>
        <dbReference type="Proteomes" id="UP000663064"/>
    </source>
</evidence>
<protein>
    <submittedName>
        <fullName evidence="3">CopG domain protein</fullName>
    </submittedName>
    <submittedName>
        <fullName evidence="2">CopG family transcriptional regulator</fullName>
    </submittedName>
</protein>
<dbReference type="PATRIC" id="fig|35746.4.peg.3828"/>
<dbReference type="InterPro" id="IPR002145">
    <property type="entry name" value="CopG"/>
</dbReference>